<keyword evidence="10" id="KW-1185">Reference proteome</keyword>
<keyword evidence="8" id="KW-0999">Mitochondrion inner membrane</keyword>
<dbReference type="EMBL" id="KZ454993">
    <property type="protein sequence ID" value="PKI82797.1"/>
    <property type="molecule type" value="Genomic_DNA"/>
</dbReference>
<dbReference type="Proteomes" id="UP000232875">
    <property type="component" value="Unassembled WGS sequence"/>
</dbReference>
<dbReference type="PANTHER" id="PTHR21711">
    <property type="entry name" value="MITOCHONDRIAL INNER MEMBRANE PROTEASE"/>
    <property type="match status" value="1"/>
</dbReference>
<dbReference type="AlphaFoldDB" id="A0A2N1J8A2"/>
<dbReference type="GeneID" id="80903051"/>
<gene>
    <name evidence="9" type="primary">ATP23</name>
    <name evidence="9" type="ORF">MVES_003119</name>
</gene>
<name>A0A2N1J8A2_9BASI</name>
<dbReference type="GO" id="GO:0033615">
    <property type="term" value="P:mitochondrial proton-transporting ATP synthase complex assembly"/>
    <property type="evidence" value="ECO:0007669"/>
    <property type="project" value="TreeGrafter"/>
</dbReference>
<accession>A0A2N1J8A2</accession>
<evidence type="ECO:0000256" key="1">
    <source>
        <dbReference type="ARBA" id="ARBA00004137"/>
    </source>
</evidence>
<keyword evidence="6 8" id="KW-0378">Hydrolase</keyword>
<evidence type="ECO:0000256" key="7">
    <source>
        <dbReference type="ARBA" id="ARBA00023049"/>
    </source>
</evidence>
<dbReference type="Pfam" id="PF09768">
    <property type="entry name" value="Peptidase_M76"/>
    <property type="match status" value="1"/>
</dbReference>
<keyword evidence="8" id="KW-0496">Mitochondrion</keyword>
<organism evidence="9 10">
    <name type="scientific">Malassezia vespertilionis</name>
    <dbReference type="NCBI Taxonomy" id="2020962"/>
    <lineage>
        <taxon>Eukaryota</taxon>
        <taxon>Fungi</taxon>
        <taxon>Dikarya</taxon>
        <taxon>Basidiomycota</taxon>
        <taxon>Ustilaginomycotina</taxon>
        <taxon>Malasseziomycetes</taxon>
        <taxon>Malasseziales</taxon>
        <taxon>Malasseziaceae</taxon>
        <taxon>Malassezia</taxon>
    </lineage>
</organism>
<evidence type="ECO:0000256" key="3">
    <source>
        <dbReference type="ARBA" id="ARBA00014615"/>
    </source>
</evidence>
<dbReference type="GO" id="GO:0034982">
    <property type="term" value="P:mitochondrial protein processing"/>
    <property type="evidence" value="ECO:0007669"/>
    <property type="project" value="TreeGrafter"/>
</dbReference>
<comment type="similarity">
    <text evidence="2 8">Belongs to the peptidase M76 family.</text>
</comment>
<evidence type="ECO:0000256" key="8">
    <source>
        <dbReference type="RuleBase" id="RU364057"/>
    </source>
</evidence>
<protein>
    <recommendedName>
        <fullName evidence="3 8">Mitochondrial inner membrane protease ATP23</fullName>
        <ecNumber evidence="8">3.4.24.-</ecNumber>
    </recommendedName>
</protein>
<dbReference type="RefSeq" id="XP_056064330.1">
    <property type="nucleotide sequence ID" value="XM_056208355.1"/>
</dbReference>
<keyword evidence="4 8" id="KW-0645">Protease</keyword>
<reference evidence="9 10" key="1">
    <citation type="submission" date="2017-10" db="EMBL/GenBank/DDBJ databases">
        <title>A novel species of cold-tolerant Malassezia isolated from bats.</title>
        <authorList>
            <person name="Lorch J.M."/>
            <person name="Palmer J.M."/>
            <person name="Vanderwolf K.J."/>
            <person name="Schmidt K.Z."/>
            <person name="Verant M.L."/>
            <person name="Weller T.J."/>
            <person name="Blehert D.S."/>
        </authorList>
    </citation>
    <scope>NUCLEOTIDE SEQUENCE [LARGE SCALE GENOMIC DNA]</scope>
    <source>
        <strain evidence="9 10">NWHC:44797-103</strain>
    </source>
</reference>
<keyword evidence="5 8" id="KW-0479">Metal-binding</keyword>
<evidence type="ECO:0000256" key="4">
    <source>
        <dbReference type="ARBA" id="ARBA00022670"/>
    </source>
</evidence>
<dbReference type="GO" id="GO:0046872">
    <property type="term" value="F:metal ion binding"/>
    <property type="evidence" value="ECO:0007669"/>
    <property type="project" value="UniProtKB-KW"/>
</dbReference>
<dbReference type="GO" id="GO:0004222">
    <property type="term" value="F:metalloendopeptidase activity"/>
    <property type="evidence" value="ECO:0007669"/>
    <property type="project" value="InterPro"/>
</dbReference>
<proteinExistence type="inferred from homology"/>
<evidence type="ECO:0000313" key="9">
    <source>
        <dbReference type="EMBL" id="PKI82797.1"/>
    </source>
</evidence>
<evidence type="ECO:0000256" key="6">
    <source>
        <dbReference type="ARBA" id="ARBA00022801"/>
    </source>
</evidence>
<evidence type="ECO:0000256" key="2">
    <source>
        <dbReference type="ARBA" id="ARBA00009915"/>
    </source>
</evidence>
<dbReference type="PANTHER" id="PTHR21711:SF0">
    <property type="entry name" value="MITOCHONDRIAL INNER MEMBRANE PROTEASE ATP23 HOMOLOG"/>
    <property type="match status" value="1"/>
</dbReference>
<dbReference type="InterPro" id="IPR019165">
    <property type="entry name" value="Peptidase_M76_ATP23"/>
</dbReference>
<dbReference type="GO" id="GO:0005743">
    <property type="term" value="C:mitochondrial inner membrane"/>
    <property type="evidence" value="ECO:0007669"/>
    <property type="project" value="UniProtKB-SubCell"/>
</dbReference>
<dbReference type="STRING" id="2020962.A0A2N1J8A2"/>
<comment type="function">
    <text evidence="8">Has a dual role in the assembly of mitochondrial ATPase.</text>
</comment>
<keyword evidence="8" id="KW-0472">Membrane</keyword>
<keyword evidence="7 8" id="KW-0482">Metalloprotease</keyword>
<evidence type="ECO:0000313" key="10">
    <source>
        <dbReference type="Proteomes" id="UP000232875"/>
    </source>
</evidence>
<sequence>MSVRHGMPMDADTSRLAAWSARVMGASSCGACPYPVHSIVDNGKACVGADAREDIVAQQRCEQWKNDLLRTSPMVRFMVKHLTIIGCDPVRPRPASALLPPKLLIAACPPDIAGGFSPAPANKDPSEAGILLCANRIYSKAHLEDTLAHEMIHWWDSCRFKVDWNDLRHHACSEVRAASLSGDCRWTREINRRHFTFLNQHQECARRRAILSVRANPKCADEETAARVVDEVWDSCFNDTRPFDEIY</sequence>
<dbReference type="EC" id="3.4.24.-" evidence="8"/>
<comment type="subcellular location">
    <subcellularLocation>
        <location evidence="1 8">Mitochondrion inner membrane</location>
        <topology evidence="1 8">Peripheral membrane protein</topology>
        <orientation evidence="1 8">Intermembrane side</orientation>
    </subcellularLocation>
</comment>
<dbReference type="OrthoDB" id="285308at2759"/>
<evidence type="ECO:0000256" key="5">
    <source>
        <dbReference type="ARBA" id="ARBA00022723"/>
    </source>
</evidence>